<dbReference type="Proteomes" id="UP000322927">
    <property type="component" value="Chromosome"/>
</dbReference>
<proteinExistence type="predicted"/>
<organism evidence="2 3">
    <name type="scientific">Streptomyces venezuelae</name>
    <dbReference type="NCBI Taxonomy" id="54571"/>
    <lineage>
        <taxon>Bacteria</taxon>
        <taxon>Bacillati</taxon>
        <taxon>Actinomycetota</taxon>
        <taxon>Actinomycetes</taxon>
        <taxon>Kitasatosporales</taxon>
        <taxon>Streptomycetaceae</taxon>
        <taxon>Streptomyces</taxon>
    </lineage>
</organism>
<sequence length="270" mass="29119">MTRDQDPARLDADVDAHSDIAHRLADVADVVEIGAAPYQAVLRGGRRRKTRRWALGALAAATIVASTGSLALAVVDGRDRAQVASDQGTARARHVYTPRATPLTEVRGGSGTPVARVELQVWDAPRDDAEARGQKRAMTQAGVWDERTTDPAPNFDQPWYAIVVRTAGKGDKVESFGLQDKEPGGDDGLSFASVEFEVQGRTVTVGHVGPGTKRVEYEYEHGTSEPELHRAAGSAYLWFTRQEGEPGPSGTLVSIRLHGEDKVVTTVQED</sequence>
<accession>A0A5P2C1L1</accession>
<name>A0A5P2C1L1_STRVZ</name>
<gene>
    <name evidence="2" type="ORF">DEJ48_27600</name>
</gene>
<reference evidence="2 3" key="1">
    <citation type="submission" date="2018-05" db="EMBL/GenBank/DDBJ databases">
        <title>Streptomyces venezuelae.</title>
        <authorList>
            <person name="Kim W."/>
            <person name="Lee N."/>
            <person name="Cho B.-K."/>
        </authorList>
    </citation>
    <scope>NUCLEOTIDE SEQUENCE [LARGE SCALE GENOMIC DNA]</scope>
    <source>
        <strain evidence="2 3">ATCC 14584</strain>
    </source>
</reference>
<dbReference type="OrthoDB" id="4213889at2"/>
<dbReference type="AlphaFoldDB" id="A0A5P2C1L1"/>
<evidence type="ECO:0000256" key="1">
    <source>
        <dbReference type="SAM" id="Phobius"/>
    </source>
</evidence>
<keyword evidence="1" id="KW-0472">Membrane</keyword>
<keyword evidence="1" id="KW-0812">Transmembrane</keyword>
<dbReference type="EMBL" id="CP029192">
    <property type="protein sequence ID" value="QES36665.1"/>
    <property type="molecule type" value="Genomic_DNA"/>
</dbReference>
<protein>
    <submittedName>
        <fullName evidence="2">Uncharacterized protein</fullName>
    </submittedName>
</protein>
<evidence type="ECO:0000313" key="3">
    <source>
        <dbReference type="Proteomes" id="UP000322927"/>
    </source>
</evidence>
<dbReference type="RefSeq" id="WP_150218930.1">
    <property type="nucleotide sequence ID" value="NZ_CP029192.1"/>
</dbReference>
<evidence type="ECO:0000313" key="2">
    <source>
        <dbReference type="EMBL" id="QES36665.1"/>
    </source>
</evidence>
<feature type="transmembrane region" description="Helical" evidence="1">
    <location>
        <begin position="53"/>
        <end position="75"/>
    </location>
</feature>
<keyword evidence="1" id="KW-1133">Transmembrane helix</keyword>